<feature type="compositionally biased region" description="Polar residues" evidence="1">
    <location>
        <begin position="431"/>
        <end position="447"/>
    </location>
</feature>
<reference evidence="2" key="1">
    <citation type="submission" date="2020-11" db="EMBL/GenBank/DDBJ databases">
        <authorList>
            <person name="Koelle M."/>
            <person name="Horta M.A.C."/>
            <person name="Nowrousian M."/>
            <person name="Ohm R.A."/>
            <person name="Benz P."/>
            <person name="Pilgard A."/>
        </authorList>
    </citation>
    <scope>NUCLEOTIDE SEQUENCE</scope>
    <source>
        <strain evidence="2">FPRL280</strain>
    </source>
</reference>
<organism evidence="2 3">
    <name type="scientific">Rhodonia placenta</name>
    <dbReference type="NCBI Taxonomy" id="104341"/>
    <lineage>
        <taxon>Eukaryota</taxon>
        <taxon>Fungi</taxon>
        <taxon>Dikarya</taxon>
        <taxon>Basidiomycota</taxon>
        <taxon>Agaricomycotina</taxon>
        <taxon>Agaricomycetes</taxon>
        <taxon>Polyporales</taxon>
        <taxon>Adustoporiaceae</taxon>
        <taxon>Rhodonia</taxon>
    </lineage>
</organism>
<evidence type="ECO:0000256" key="1">
    <source>
        <dbReference type="SAM" id="MobiDB-lite"/>
    </source>
</evidence>
<feature type="region of interest" description="Disordered" evidence="1">
    <location>
        <begin position="431"/>
        <end position="451"/>
    </location>
</feature>
<evidence type="ECO:0000313" key="2">
    <source>
        <dbReference type="EMBL" id="KAF9807577.1"/>
    </source>
</evidence>
<dbReference type="Proteomes" id="UP000639403">
    <property type="component" value="Unassembled WGS sequence"/>
</dbReference>
<name>A0A8H7NWS0_9APHY</name>
<gene>
    <name evidence="2" type="ORF">IEO21_08137</name>
</gene>
<dbReference type="AlphaFoldDB" id="A0A8H7NWS0"/>
<accession>A0A8H7NWS0</accession>
<sequence>MVQPFPNEIWLDIFKGLLEEGEYDALERCRVVDVSGSEMRRWGGPQRVSITGGNSEDGRRPIPHLATFASRLAGRWPGVGGLWITRAVWRARDLDLDAVLRDLAAFSIIRLNLSDVTLPSILTLGQLASPWSVVRRLYLDNVTFPSVTTFARLLSCVFVKHGFDLRSVPVYPGLPLQLADVDLTYDFRLHSDPCSVNDLVDLFIATGLSENLRRIKACLSPSLRVANEVDVALNRLVKHSGKSLHLSLDSSLSWWLSNGTDGLVHADHSAENTCLEHLDLTVQVTDKNMSHLYAPVVDILSQVTSTHISRIQVYFSPYRQPGAELDVDLGRLMDGLPQLDAVLSGSIFSSLTHVEVDVRTLDRSDVRDEDSAYELRLCLPRLSARGIIGCVTLHLVYPAVMGLHRDKEIVDWARCGVDRVAVQNAVVTDEGTSADGNRLSSNTTTVTVPHDDSDMVSAISQPVWVPPAAYADAQPPFSSRSTDARAPVELTCDDKHVLQKAVASSVTYVDKFAPDDHGTSASKSAREY</sequence>
<evidence type="ECO:0000313" key="3">
    <source>
        <dbReference type="Proteomes" id="UP000639403"/>
    </source>
</evidence>
<dbReference type="EMBL" id="JADOXO010000268">
    <property type="protein sequence ID" value="KAF9807577.1"/>
    <property type="molecule type" value="Genomic_DNA"/>
</dbReference>
<reference evidence="2" key="2">
    <citation type="journal article" name="Front. Microbiol.">
        <title>Degradative Capacity of Two Strains of Rhodonia placenta: From Phenotype to Genotype.</title>
        <authorList>
            <person name="Kolle M."/>
            <person name="Horta M.A.C."/>
            <person name="Nowrousian M."/>
            <person name="Ohm R.A."/>
            <person name="Benz J.P."/>
            <person name="Pilgard A."/>
        </authorList>
    </citation>
    <scope>NUCLEOTIDE SEQUENCE</scope>
    <source>
        <strain evidence="2">FPRL280</strain>
    </source>
</reference>
<proteinExistence type="predicted"/>
<protein>
    <submittedName>
        <fullName evidence="2">Uncharacterized protein</fullName>
    </submittedName>
</protein>
<comment type="caution">
    <text evidence="2">The sequence shown here is derived from an EMBL/GenBank/DDBJ whole genome shotgun (WGS) entry which is preliminary data.</text>
</comment>